<organism evidence="2">
    <name type="scientific">bioreactor metagenome</name>
    <dbReference type="NCBI Taxonomy" id="1076179"/>
    <lineage>
        <taxon>unclassified sequences</taxon>
        <taxon>metagenomes</taxon>
        <taxon>ecological metagenomes</taxon>
    </lineage>
</organism>
<name>A0A644YWR7_9ZZZZ</name>
<feature type="transmembrane region" description="Helical" evidence="1">
    <location>
        <begin position="30"/>
        <end position="50"/>
    </location>
</feature>
<proteinExistence type="predicted"/>
<feature type="transmembrane region" description="Helical" evidence="1">
    <location>
        <begin position="321"/>
        <end position="337"/>
    </location>
</feature>
<keyword evidence="1" id="KW-1133">Transmembrane helix</keyword>
<dbReference type="EMBL" id="VSSQ01006500">
    <property type="protein sequence ID" value="MPM32912.1"/>
    <property type="molecule type" value="Genomic_DNA"/>
</dbReference>
<keyword evidence="1" id="KW-0812">Transmembrane</keyword>
<feature type="transmembrane region" description="Helical" evidence="1">
    <location>
        <begin position="178"/>
        <end position="205"/>
    </location>
</feature>
<dbReference type="AlphaFoldDB" id="A0A644YWR7"/>
<dbReference type="InterPro" id="IPR049458">
    <property type="entry name" value="EpsG-like"/>
</dbReference>
<feature type="transmembrane region" description="Helical" evidence="1">
    <location>
        <begin position="152"/>
        <end position="171"/>
    </location>
</feature>
<protein>
    <recommendedName>
        <fullName evidence="3">Transmembrane protein EpsG</fullName>
    </recommendedName>
</protein>
<reference evidence="2" key="1">
    <citation type="submission" date="2019-08" db="EMBL/GenBank/DDBJ databases">
        <authorList>
            <person name="Kucharzyk K."/>
            <person name="Murdoch R.W."/>
            <person name="Higgins S."/>
            <person name="Loffler F."/>
        </authorList>
    </citation>
    <scope>NUCLEOTIDE SEQUENCE</scope>
</reference>
<feature type="transmembrane region" description="Helical" evidence="1">
    <location>
        <begin position="211"/>
        <end position="229"/>
    </location>
</feature>
<evidence type="ECO:0000256" key="1">
    <source>
        <dbReference type="SAM" id="Phobius"/>
    </source>
</evidence>
<dbReference type="Pfam" id="PF14897">
    <property type="entry name" value="EpsG"/>
    <property type="match status" value="1"/>
</dbReference>
<feature type="transmembrane region" description="Helical" evidence="1">
    <location>
        <begin position="236"/>
        <end position="258"/>
    </location>
</feature>
<feature type="transmembrane region" description="Helical" evidence="1">
    <location>
        <begin position="6"/>
        <end position="23"/>
    </location>
</feature>
<comment type="caution">
    <text evidence="2">The sequence shown here is derived from an EMBL/GenBank/DDBJ whole genome shotgun (WGS) entry which is preliminary data.</text>
</comment>
<feature type="transmembrane region" description="Helical" evidence="1">
    <location>
        <begin position="129"/>
        <end position="146"/>
    </location>
</feature>
<feature type="transmembrane region" description="Helical" evidence="1">
    <location>
        <begin position="296"/>
        <end position="315"/>
    </location>
</feature>
<sequence>MNYFSLLAVLIVSMAMVTIISAFMNNRWDLALSIGFILVFLGLTAFRPMAIPDTQAYADFFFSVDKFPYSLSFQRHYDGFETGYTNISKIIALFSTSPRVYFLCIASITSVLSIIGIRMLTATMLTKQVSEIPILPVTLIFISYYGFMYTSIVLRAGLGLSLCWVAYAYLFQKKYIRALLLAVLAILFHKSSILFFILALFYFVLPLFSKKTYLIVLSTIVVLYVLRAFDKLNVFFFQLLNLIASRVSLLSFLNYYLALEIRESTFLLTILFFMLQWLYIGLFFTDNTSSFQRRNMGVAVVVSFFSALFGSLPVVTRGLDMVFFIVLPSIIATYLSTERKNYFQVIPAIDSKKAIKLDSIFHTVVFLGIVSINFLLFGRWSGLFRISEIFS</sequence>
<feature type="transmembrane region" description="Helical" evidence="1">
    <location>
        <begin position="357"/>
        <end position="377"/>
    </location>
</feature>
<gene>
    <name evidence="2" type="ORF">SDC9_79479</name>
</gene>
<feature type="transmembrane region" description="Helical" evidence="1">
    <location>
        <begin position="100"/>
        <end position="117"/>
    </location>
</feature>
<accession>A0A644YWR7</accession>
<keyword evidence="1" id="KW-0472">Membrane</keyword>
<feature type="transmembrane region" description="Helical" evidence="1">
    <location>
        <begin position="264"/>
        <end position="284"/>
    </location>
</feature>
<evidence type="ECO:0008006" key="3">
    <source>
        <dbReference type="Google" id="ProtNLM"/>
    </source>
</evidence>
<evidence type="ECO:0000313" key="2">
    <source>
        <dbReference type="EMBL" id="MPM32912.1"/>
    </source>
</evidence>